<gene>
    <name evidence="5" type="ORF">KZZ10_12180</name>
</gene>
<protein>
    <submittedName>
        <fullName evidence="5">GntR family transcriptional regulator</fullName>
    </submittedName>
</protein>
<dbReference type="PANTHER" id="PTHR44846">
    <property type="entry name" value="MANNOSYL-D-GLYCERATE TRANSPORT/METABOLISM SYSTEM REPRESSOR MNGR-RELATED"/>
    <property type="match status" value="1"/>
</dbReference>
<dbReference type="Gene3D" id="1.10.10.10">
    <property type="entry name" value="Winged helix-like DNA-binding domain superfamily/Winged helix DNA-binding domain"/>
    <property type="match status" value="1"/>
</dbReference>
<dbReference type="InterPro" id="IPR036388">
    <property type="entry name" value="WH-like_DNA-bd_sf"/>
</dbReference>
<dbReference type="SUPFAM" id="SSF64288">
    <property type="entry name" value="Chorismate lyase-like"/>
    <property type="match status" value="1"/>
</dbReference>
<keyword evidence="1" id="KW-0805">Transcription regulation</keyword>
<dbReference type="Proteomes" id="UP000739565">
    <property type="component" value="Unassembled WGS sequence"/>
</dbReference>
<organism evidence="5 6">
    <name type="scientific">Zwartia hollandica</name>
    <dbReference type="NCBI Taxonomy" id="324606"/>
    <lineage>
        <taxon>Bacteria</taxon>
        <taxon>Pseudomonadati</taxon>
        <taxon>Pseudomonadota</taxon>
        <taxon>Betaproteobacteria</taxon>
        <taxon>Burkholderiales</taxon>
        <taxon>Alcaligenaceae</taxon>
        <taxon>Zwartia</taxon>
    </lineage>
</organism>
<dbReference type="InterPro" id="IPR028978">
    <property type="entry name" value="Chorismate_lyase_/UTRA_dom_sf"/>
</dbReference>
<comment type="caution">
    <text evidence="5">The sequence shown here is derived from an EMBL/GenBank/DDBJ whole genome shotgun (WGS) entry which is preliminary data.</text>
</comment>
<evidence type="ECO:0000256" key="1">
    <source>
        <dbReference type="ARBA" id="ARBA00023015"/>
    </source>
</evidence>
<dbReference type="Pfam" id="PF07702">
    <property type="entry name" value="UTRA"/>
    <property type="match status" value="1"/>
</dbReference>
<feature type="domain" description="HTH gntR-type" evidence="4">
    <location>
        <begin position="31"/>
        <end position="99"/>
    </location>
</feature>
<dbReference type="SUPFAM" id="SSF46785">
    <property type="entry name" value="Winged helix' DNA-binding domain"/>
    <property type="match status" value="1"/>
</dbReference>
<dbReference type="PRINTS" id="PR00035">
    <property type="entry name" value="HTHGNTR"/>
</dbReference>
<dbReference type="InterPro" id="IPR011663">
    <property type="entry name" value="UTRA"/>
</dbReference>
<dbReference type="AlphaFoldDB" id="A0A953NDL5"/>
<name>A0A953NDL5_9BURK</name>
<dbReference type="InterPro" id="IPR036390">
    <property type="entry name" value="WH_DNA-bd_sf"/>
</dbReference>
<dbReference type="PANTHER" id="PTHR44846:SF1">
    <property type="entry name" value="MANNOSYL-D-GLYCERATE TRANSPORT_METABOLISM SYSTEM REPRESSOR MNGR-RELATED"/>
    <property type="match status" value="1"/>
</dbReference>
<dbReference type="RefSeq" id="WP_259661807.1">
    <property type="nucleotide sequence ID" value="NZ_JAHXRI010000010.1"/>
</dbReference>
<dbReference type="CDD" id="cd07377">
    <property type="entry name" value="WHTH_GntR"/>
    <property type="match status" value="1"/>
</dbReference>
<dbReference type="GO" id="GO:0045892">
    <property type="term" value="P:negative regulation of DNA-templated transcription"/>
    <property type="evidence" value="ECO:0007669"/>
    <property type="project" value="TreeGrafter"/>
</dbReference>
<evidence type="ECO:0000259" key="4">
    <source>
        <dbReference type="PROSITE" id="PS50949"/>
    </source>
</evidence>
<dbReference type="SMART" id="SM00345">
    <property type="entry name" value="HTH_GNTR"/>
    <property type="match status" value="1"/>
</dbReference>
<evidence type="ECO:0000256" key="2">
    <source>
        <dbReference type="ARBA" id="ARBA00023125"/>
    </source>
</evidence>
<reference evidence="5" key="1">
    <citation type="submission" date="2021-07" db="EMBL/GenBank/DDBJ databases">
        <title>New genus and species of the family Alcaligenaceae.</title>
        <authorList>
            <person name="Hahn M.W."/>
        </authorList>
    </citation>
    <scope>NUCLEOTIDE SEQUENCE</scope>
    <source>
        <strain evidence="5">LF4-65</strain>
    </source>
</reference>
<evidence type="ECO:0000313" key="6">
    <source>
        <dbReference type="Proteomes" id="UP000739565"/>
    </source>
</evidence>
<keyword evidence="2" id="KW-0238">DNA-binding</keyword>
<evidence type="ECO:0000313" key="5">
    <source>
        <dbReference type="EMBL" id="MBZ1351405.1"/>
    </source>
</evidence>
<dbReference type="PROSITE" id="PS50949">
    <property type="entry name" value="HTH_GNTR"/>
    <property type="match status" value="1"/>
</dbReference>
<dbReference type="EMBL" id="JAHXRI010000010">
    <property type="protein sequence ID" value="MBZ1351405.1"/>
    <property type="molecule type" value="Genomic_DNA"/>
</dbReference>
<accession>A0A953NDL5</accession>
<dbReference type="SMART" id="SM00866">
    <property type="entry name" value="UTRA"/>
    <property type="match status" value="1"/>
</dbReference>
<keyword evidence="6" id="KW-1185">Reference proteome</keyword>
<dbReference type="Pfam" id="PF00392">
    <property type="entry name" value="GntR"/>
    <property type="match status" value="1"/>
</dbReference>
<evidence type="ECO:0000256" key="3">
    <source>
        <dbReference type="ARBA" id="ARBA00023163"/>
    </source>
</evidence>
<sequence length="268" mass="30085">MRGSPNVRKYFALDTEPLKPSNDLLYARSPQPLYLQVAAIVRRNIERGVWPRGEQVPALDTLVEDLGVSRATIRQAFGLLEREGLIHRSRGSGTYVNENIPQPLKLALPTSWEETVALSAALGTTTLMELSADVPLPLLGMDCPFDCKGSFQYLQRLHTTSTGPFCYSEVYLDRDIYRQHAARYRHATVVSVLNELHGDKLTHAEQLVSIIEAGADSAQALHLPLSAPVAELRRYACIGQRVIYFARLEIPTRYVQMKFDLIENRPNV</sequence>
<keyword evidence="3" id="KW-0804">Transcription</keyword>
<dbReference type="InterPro" id="IPR050679">
    <property type="entry name" value="Bact_HTH_transcr_reg"/>
</dbReference>
<dbReference type="GO" id="GO:0003700">
    <property type="term" value="F:DNA-binding transcription factor activity"/>
    <property type="evidence" value="ECO:0007669"/>
    <property type="project" value="InterPro"/>
</dbReference>
<dbReference type="Gene3D" id="3.40.1410.10">
    <property type="entry name" value="Chorismate lyase-like"/>
    <property type="match status" value="1"/>
</dbReference>
<proteinExistence type="predicted"/>
<dbReference type="GO" id="GO:0003677">
    <property type="term" value="F:DNA binding"/>
    <property type="evidence" value="ECO:0007669"/>
    <property type="project" value="UniProtKB-KW"/>
</dbReference>
<dbReference type="InterPro" id="IPR000524">
    <property type="entry name" value="Tscrpt_reg_HTH_GntR"/>
</dbReference>